<dbReference type="InterPro" id="IPR001932">
    <property type="entry name" value="PPM-type_phosphatase-like_dom"/>
</dbReference>
<protein>
    <recommendedName>
        <fullName evidence="2">protein-serine/threonine phosphatase</fullName>
        <ecNumber evidence="2">3.1.3.16</ecNumber>
    </recommendedName>
</protein>
<evidence type="ECO:0000256" key="5">
    <source>
        <dbReference type="ARBA" id="ARBA00022912"/>
    </source>
</evidence>
<comment type="catalytic activity">
    <reaction evidence="7">
        <text>O-phospho-L-seryl-[protein] + H2O = L-seryl-[protein] + phosphate</text>
        <dbReference type="Rhea" id="RHEA:20629"/>
        <dbReference type="Rhea" id="RHEA-COMP:9863"/>
        <dbReference type="Rhea" id="RHEA-COMP:11604"/>
        <dbReference type="ChEBI" id="CHEBI:15377"/>
        <dbReference type="ChEBI" id="CHEBI:29999"/>
        <dbReference type="ChEBI" id="CHEBI:43474"/>
        <dbReference type="ChEBI" id="CHEBI:83421"/>
        <dbReference type="EC" id="3.1.3.16"/>
    </reaction>
</comment>
<feature type="domain" description="PPM-type phosphatase" evidence="9">
    <location>
        <begin position="2"/>
        <end position="242"/>
    </location>
</feature>
<evidence type="ECO:0000259" key="9">
    <source>
        <dbReference type="PROSITE" id="PS51746"/>
    </source>
</evidence>
<sequence length="251" mass="27435">MKIGYQTDIGQRRKSNQDAVGIFENLKELKLAIVADGMGGHQAGDIASQQAVADIGSLWESTALHDEEAIIQWLLQVIQKENEVIYERGQSDASKMGMGTTIVATVLLTNRKLVLAHVGDSRSYLIRQSGLRQLTEDHSLVNELVKSGELTPEMAKSHPRKNVLVRSLGIPGVVEVDVTTIETEIGDKVLLCSDGLTNMLSDDELLTVITQPLLPEEIVQQLIEKANEAGGTDNITALLIEISEKEDEARD</sequence>
<evidence type="ECO:0000256" key="8">
    <source>
        <dbReference type="ARBA" id="ARBA00048336"/>
    </source>
</evidence>
<keyword evidence="4" id="KW-0378">Hydrolase</keyword>
<evidence type="ECO:0000256" key="4">
    <source>
        <dbReference type="ARBA" id="ARBA00022801"/>
    </source>
</evidence>
<dbReference type="CDD" id="cd00143">
    <property type="entry name" value="PP2Cc"/>
    <property type="match status" value="1"/>
</dbReference>
<dbReference type="GO" id="GO:0046872">
    <property type="term" value="F:metal ion binding"/>
    <property type="evidence" value="ECO:0007669"/>
    <property type="project" value="UniProtKB-KW"/>
</dbReference>
<dbReference type="Pfam" id="PF13672">
    <property type="entry name" value="PP2C_2"/>
    <property type="match status" value="1"/>
</dbReference>
<dbReference type="SUPFAM" id="SSF81606">
    <property type="entry name" value="PP2C-like"/>
    <property type="match status" value="1"/>
</dbReference>
<dbReference type="Proteomes" id="UP001179600">
    <property type="component" value="Chromosome"/>
</dbReference>
<gene>
    <name evidence="10" type="ORF">PML95_05160</name>
</gene>
<dbReference type="PROSITE" id="PS51746">
    <property type="entry name" value="PPM_2"/>
    <property type="match status" value="1"/>
</dbReference>
<evidence type="ECO:0000313" key="11">
    <source>
        <dbReference type="Proteomes" id="UP001179600"/>
    </source>
</evidence>
<comment type="catalytic activity">
    <reaction evidence="8">
        <text>O-phospho-L-threonyl-[protein] + H2O = L-threonyl-[protein] + phosphate</text>
        <dbReference type="Rhea" id="RHEA:47004"/>
        <dbReference type="Rhea" id="RHEA-COMP:11060"/>
        <dbReference type="Rhea" id="RHEA-COMP:11605"/>
        <dbReference type="ChEBI" id="CHEBI:15377"/>
        <dbReference type="ChEBI" id="CHEBI:30013"/>
        <dbReference type="ChEBI" id="CHEBI:43474"/>
        <dbReference type="ChEBI" id="CHEBI:61977"/>
        <dbReference type="EC" id="3.1.3.16"/>
    </reaction>
</comment>
<evidence type="ECO:0000256" key="6">
    <source>
        <dbReference type="ARBA" id="ARBA00023211"/>
    </source>
</evidence>
<dbReference type="NCBIfam" id="NF033484">
    <property type="entry name" value="Stp1_PP2C_phos"/>
    <property type="match status" value="1"/>
</dbReference>
<dbReference type="InterPro" id="IPR036457">
    <property type="entry name" value="PPM-type-like_dom_sf"/>
</dbReference>
<evidence type="ECO:0000313" key="10">
    <source>
        <dbReference type="EMBL" id="WCG21798.1"/>
    </source>
</evidence>
<keyword evidence="3" id="KW-0479">Metal-binding</keyword>
<keyword evidence="6" id="KW-0464">Manganese</keyword>
<evidence type="ECO:0000256" key="7">
    <source>
        <dbReference type="ARBA" id="ARBA00047761"/>
    </source>
</evidence>
<evidence type="ECO:0000256" key="3">
    <source>
        <dbReference type="ARBA" id="ARBA00022723"/>
    </source>
</evidence>
<dbReference type="EC" id="3.1.3.16" evidence="2"/>
<dbReference type="GO" id="GO:0004722">
    <property type="term" value="F:protein serine/threonine phosphatase activity"/>
    <property type="evidence" value="ECO:0007669"/>
    <property type="project" value="UniProtKB-EC"/>
</dbReference>
<dbReference type="RefSeq" id="WP_126762484.1">
    <property type="nucleotide sequence ID" value="NZ_BKBT01000008.1"/>
</dbReference>
<organism evidence="10 11">
    <name type="scientific">Vagococcus lutrae</name>
    <dbReference type="NCBI Taxonomy" id="81947"/>
    <lineage>
        <taxon>Bacteria</taxon>
        <taxon>Bacillati</taxon>
        <taxon>Bacillota</taxon>
        <taxon>Bacilli</taxon>
        <taxon>Lactobacillales</taxon>
        <taxon>Enterococcaceae</taxon>
        <taxon>Vagococcus</taxon>
    </lineage>
</organism>
<name>A0AAF0BBM2_9ENTE</name>
<dbReference type="EMBL" id="CP116507">
    <property type="protein sequence ID" value="WCG21798.1"/>
    <property type="molecule type" value="Genomic_DNA"/>
</dbReference>
<dbReference type="SMART" id="SM00331">
    <property type="entry name" value="PP2C_SIG"/>
    <property type="match status" value="1"/>
</dbReference>
<evidence type="ECO:0000256" key="2">
    <source>
        <dbReference type="ARBA" id="ARBA00013081"/>
    </source>
</evidence>
<dbReference type="Gene3D" id="3.60.40.10">
    <property type="entry name" value="PPM-type phosphatase domain"/>
    <property type="match status" value="1"/>
</dbReference>
<reference evidence="10" key="1">
    <citation type="submission" date="2023-01" db="EMBL/GenBank/DDBJ databases">
        <title>Oxazolidinone resistance genes in florfenicol resistant enterococci from beef cattle and veal calves at slaughter.</title>
        <authorList>
            <person name="Biggel M."/>
        </authorList>
    </citation>
    <scope>NUCLEOTIDE SEQUENCE</scope>
    <source>
        <strain evidence="10">K204-1</strain>
    </source>
</reference>
<evidence type="ECO:0000256" key="1">
    <source>
        <dbReference type="ARBA" id="ARBA00001936"/>
    </source>
</evidence>
<dbReference type="AlphaFoldDB" id="A0AAF0BBM2"/>
<dbReference type="InterPro" id="IPR015655">
    <property type="entry name" value="PP2C"/>
</dbReference>
<dbReference type="PANTHER" id="PTHR47992">
    <property type="entry name" value="PROTEIN PHOSPHATASE"/>
    <property type="match status" value="1"/>
</dbReference>
<dbReference type="FunFam" id="3.60.40.10:FF:000002">
    <property type="entry name" value="Serine/threonine phosphatase stp"/>
    <property type="match status" value="1"/>
</dbReference>
<comment type="cofactor">
    <cofactor evidence="1">
        <name>Mn(2+)</name>
        <dbReference type="ChEBI" id="CHEBI:29035"/>
    </cofactor>
</comment>
<proteinExistence type="predicted"/>
<dbReference type="SMART" id="SM00332">
    <property type="entry name" value="PP2Cc"/>
    <property type="match status" value="1"/>
</dbReference>
<keyword evidence="5" id="KW-0904">Protein phosphatase</keyword>
<accession>A0AAF0BBM2</accession>